<accession>A0A7X4KBW0</accession>
<evidence type="ECO:0000313" key="2">
    <source>
        <dbReference type="Proteomes" id="UP000450012"/>
    </source>
</evidence>
<keyword evidence="2" id="KW-1185">Reference proteome</keyword>
<gene>
    <name evidence="1" type="ORF">GTP45_12705</name>
</gene>
<dbReference type="EMBL" id="WWCK01000004">
    <property type="protein sequence ID" value="MYM67689.1"/>
    <property type="molecule type" value="Genomic_DNA"/>
</dbReference>
<dbReference type="AlphaFoldDB" id="A0A7X4KBW0"/>
<dbReference type="RefSeq" id="WP_161014265.1">
    <property type="nucleotide sequence ID" value="NZ_WWCK01000004.1"/>
</dbReference>
<name>A0A7X4KBW0_9BURK</name>
<comment type="caution">
    <text evidence="1">The sequence shown here is derived from an EMBL/GenBank/DDBJ whole genome shotgun (WGS) entry which is preliminary data.</text>
</comment>
<dbReference type="Proteomes" id="UP000450012">
    <property type="component" value="Unassembled WGS sequence"/>
</dbReference>
<proteinExistence type="predicted"/>
<evidence type="ECO:0000313" key="1">
    <source>
        <dbReference type="EMBL" id="MYM67689.1"/>
    </source>
</evidence>
<organism evidence="1 2">
    <name type="scientific">Duganella rivi</name>
    <dbReference type="NCBI Taxonomy" id="2666083"/>
    <lineage>
        <taxon>Bacteria</taxon>
        <taxon>Pseudomonadati</taxon>
        <taxon>Pseudomonadota</taxon>
        <taxon>Betaproteobacteria</taxon>
        <taxon>Burkholderiales</taxon>
        <taxon>Oxalobacteraceae</taxon>
        <taxon>Telluria group</taxon>
        <taxon>Duganella</taxon>
    </lineage>
</organism>
<protein>
    <submittedName>
        <fullName evidence="1">Uncharacterized protein</fullName>
    </submittedName>
</protein>
<sequence length="88" mass="9834">MGLMLTAAALPLVKDSTKNLHKLNADTTFSQRFIYMADAKRMHAGRARVPILYSACTLSVICMFPICTRRVHQAAPSCNRFVHLAGRR</sequence>
<reference evidence="1 2" key="1">
    <citation type="submission" date="2019-12" db="EMBL/GenBank/DDBJ databases">
        <title>Novel species isolated from a subtropical stream in China.</title>
        <authorList>
            <person name="Lu H."/>
        </authorList>
    </citation>
    <scope>NUCLEOTIDE SEQUENCE [LARGE SCALE GENOMIC DNA]</scope>
    <source>
        <strain evidence="1 2">FT55W</strain>
    </source>
</reference>